<dbReference type="AlphaFoldDB" id="A0A844G5V9"/>
<feature type="chain" id="PRO_5032277805" evidence="1">
    <location>
        <begin position="20"/>
        <end position="233"/>
    </location>
</feature>
<feature type="signal peptide" evidence="1">
    <location>
        <begin position="1"/>
        <end position="19"/>
    </location>
</feature>
<evidence type="ECO:0000313" key="3">
    <source>
        <dbReference type="Proteomes" id="UP000435649"/>
    </source>
</evidence>
<sequence length="233" mass="26174">MKRYIAVLSAMILALPLGALEKKPVEKIDLDQLIEETLLDVSRSKDHIAFVWYIPNEYWNAVISQNPEMNQIEKVQARLTMNTLSVVAVIQGDVSPVGPVRYYERVYLQETAKFHRVDAEGKKHELFPHKTIAGDVKNLLDSIAPALGASVGALGDNLQFFVFNDLSDGGKRILDPYQPGGLQVDLKRKNNQPLQAKIEFPLNSLYVPRRCPNGKPAHVSWKFCPWTGAKLPE</sequence>
<comment type="caution">
    <text evidence="2">The sequence shown here is derived from an EMBL/GenBank/DDBJ whole genome shotgun (WGS) entry which is preliminary data.</text>
</comment>
<organism evidence="2 3">
    <name type="scientific">Victivallis lenta</name>
    <dbReference type="NCBI Taxonomy" id="2606640"/>
    <lineage>
        <taxon>Bacteria</taxon>
        <taxon>Pseudomonadati</taxon>
        <taxon>Lentisphaerota</taxon>
        <taxon>Lentisphaeria</taxon>
        <taxon>Victivallales</taxon>
        <taxon>Victivallaceae</taxon>
        <taxon>Victivallis</taxon>
    </lineage>
</organism>
<proteinExistence type="predicted"/>
<reference evidence="2 3" key="1">
    <citation type="submission" date="2019-08" db="EMBL/GenBank/DDBJ databases">
        <title>In-depth cultivation of the pig gut microbiome towards novel bacterial diversity and tailored functional studies.</title>
        <authorList>
            <person name="Wylensek D."/>
            <person name="Hitch T.C.A."/>
            <person name="Clavel T."/>
        </authorList>
    </citation>
    <scope>NUCLEOTIDE SEQUENCE [LARGE SCALE GENOMIC DNA]</scope>
    <source>
        <strain evidence="2 3">BBE-744-WT-12</strain>
    </source>
</reference>
<dbReference type="Proteomes" id="UP000435649">
    <property type="component" value="Unassembled WGS sequence"/>
</dbReference>
<evidence type="ECO:0000256" key="1">
    <source>
        <dbReference type="SAM" id="SignalP"/>
    </source>
</evidence>
<dbReference type="EMBL" id="VUNS01000017">
    <property type="protein sequence ID" value="MST98275.1"/>
    <property type="molecule type" value="Genomic_DNA"/>
</dbReference>
<evidence type="ECO:0000313" key="2">
    <source>
        <dbReference type="EMBL" id="MST98275.1"/>
    </source>
</evidence>
<accession>A0A844G5V9</accession>
<gene>
    <name evidence="2" type="ORF">FYJ85_14620</name>
</gene>
<protein>
    <submittedName>
        <fullName evidence="2">Uncharacterized protein</fullName>
    </submittedName>
</protein>
<keyword evidence="3" id="KW-1185">Reference proteome</keyword>
<keyword evidence="1" id="KW-0732">Signal</keyword>
<dbReference type="RefSeq" id="WP_154419337.1">
    <property type="nucleotide sequence ID" value="NZ_VUNS01000017.1"/>
</dbReference>
<name>A0A844G5V9_9BACT</name>